<dbReference type="STRING" id="947166.A0A1D1VL05"/>
<proteinExistence type="inferred from homology"/>
<dbReference type="EMBL" id="BDGG01000006">
    <property type="protein sequence ID" value="GAV00813.1"/>
    <property type="molecule type" value="Genomic_DNA"/>
</dbReference>
<evidence type="ECO:0000256" key="4">
    <source>
        <dbReference type="ARBA" id="ARBA00022574"/>
    </source>
</evidence>
<evidence type="ECO:0000313" key="10">
    <source>
        <dbReference type="EMBL" id="GAV00813.1"/>
    </source>
</evidence>
<keyword evidence="11" id="KW-1185">Reference proteome</keyword>
<dbReference type="OrthoDB" id="406844at2759"/>
<keyword evidence="4 9" id="KW-0853">WD repeat</keyword>
<sequence length="368" mass="41127">MTSNGAHYQVAEAHSFGIEPITCHAWNKNKTEIAFSLNGNDVILCKNHNGHWSTTATLSAHDLRVTSIDWAPDTNRIVTCGADRNAYVWTFVNGAWTKALVLLRINRAATCVRWSPKENKFAVGCGAKLVAVCYFDEENDWWLSKHIKKPIRSTVTTIDWHPNNYALAVGASDFTTRVFSAYIKEVDEKPQPSAWGEKSTFASLMAEYSRSGGWVHSVRFSPSGDKLAWVSHDSSISVVDSRRDVQHPVILRTTFLPFMDCIWLSEAFILAAGHDCCPILYSVEATGKLSFVSKIDQAQKRESGAFSALKKFKDLDLRAATENVDVFIETTHQNTITQLSRSSTDKNDTHVCSTGMDGQMVLWDVRIK</sequence>
<evidence type="ECO:0000256" key="8">
    <source>
        <dbReference type="PIRNR" id="PIRNR038093"/>
    </source>
</evidence>
<accession>A0A1D1VL05</accession>
<feature type="repeat" description="WD" evidence="9">
    <location>
        <begin position="58"/>
        <end position="99"/>
    </location>
</feature>
<dbReference type="PROSITE" id="PS00678">
    <property type="entry name" value="WD_REPEATS_1"/>
    <property type="match status" value="1"/>
</dbReference>
<keyword evidence="3 8" id="KW-0963">Cytoplasm</keyword>
<evidence type="ECO:0000256" key="6">
    <source>
        <dbReference type="ARBA" id="ARBA00023203"/>
    </source>
</evidence>
<keyword evidence="6 8" id="KW-0009">Actin-binding</keyword>
<dbReference type="GO" id="GO:0051015">
    <property type="term" value="F:actin filament binding"/>
    <property type="evidence" value="ECO:0007669"/>
    <property type="project" value="TreeGrafter"/>
</dbReference>
<comment type="similarity">
    <text evidence="2 8">Belongs to the WD repeat ARPC1 family.</text>
</comment>
<dbReference type="PIRSF" id="PIRSF038093">
    <property type="entry name" value="ARP2/3_su1"/>
    <property type="match status" value="1"/>
</dbReference>
<dbReference type="GO" id="GO:0005885">
    <property type="term" value="C:Arp2/3 protein complex"/>
    <property type="evidence" value="ECO:0007669"/>
    <property type="project" value="UniProtKB-UniRule"/>
</dbReference>
<dbReference type="PANTHER" id="PTHR10709">
    <property type="entry name" value="ACTIN-RELATED PROTEIN 2/3 COMPLEX SUBUNIT 1"/>
    <property type="match status" value="1"/>
</dbReference>
<dbReference type="PANTHER" id="PTHR10709:SF2">
    <property type="entry name" value="ACTIN-RELATED PROTEIN 2_3 COMPLEX SUBUNIT"/>
    <property type="match status" value="1"/>
</dbReference>
<dbReference type="InterPro" id="IPR001680">
    <property type="entry name" value="WD40_rpt"/>
</dbReference>
<evidence type="ECO:0000256" key="5">
    <source>
        <dbReference type="ARBA" id="ARBA00022737"/>
    </source>
</evidence>
<evidence type="ECO:0000313" key="11">
    <source>
        <dbReference type="Proteomes" id="UP000186922"/>
    </source>
</evidence>
<dbReference type="SMART" id="SM00320">
    <property type="entry name" value="WD40"/>
    <property type="match status" value="5"/>
</dbReference>
<dbReference type="Proteomes" id="UP000186922">
    <property type="component" value="Unassembled WGS sequence"/>
</dbReference>
<organism evidence="10 11">
    <name type="scientific">Ramazzottius varieornatus</name>
    <name type="common">Water bear</name>
    <name type="synonym">Tardigrade</name>
    <dbReference type="NCBI Taxonomy" id="947166"/>
    <lineage>
        <taxon>Eukaryota</taxon>
        <taxon>Metazoa</taxon>
        <taxon>Ecdysozoa</taxon>
        <taxon>Tardigrada</taxon>
        <taxon>Eutardigrada</taxon>
        <taxon>Parachela</taxon>
        <taxon>Hypsibioidea</taxon>
        <taxon>Ramazzottiidae</taxon>
        <taxon>Ramazzottius</taxon>
    </lineage>
</organism>
<protein>
    <recommendedName>
        <fullName evidence="8">Actin-related protein 2/3 complex subunit</fullName>
    </recommendedName>
</protein>
<dbReference type="GO" id="GO:0034314">
    <property type="term" value="P:Arp2/3 complex-mediated actin nucleation"/>
    <property type="evidence" value="ECO:0007669"/>
    <property type="project" value="UniProtKB-UniRule"/>
</dbReference>
<comment type="function">
    <text evidence="8">Functions as component of the Arp2/3 complex which is involved in regulation of actin polymerization and together with an activating nucleation-promoting factor (NPF) mediates the formation of branched actin networks.</text>
</comment>
<dbReference type="InterPro" id="IPR015943">
    <property type="entry name" value="WD40/YVTN_repeat-like_dom_sf"/>
</dbReference>
<reference evidence="10 11" key="1">
    <citation type="journal article" date="2016" name="Nat. Commun.">
        <title>Extremotolerant tardigrade genome and improved radiotolerance of human cultured cells by tardigrade-unique protein.</title>
        <authorList>
            <person name="Hashimoto T."/>
            <person name="Horikawa D.D."/>
            <person name="Saito Y."/>
            <person name="Kuwahara H."/>
            <person name="Kozuka-Hata H."/>
            <person name="Shin-I T."/>
            <person name="Minakuchi Y."/>
            <person name="Ohishi K."/>
            <person name="Motoyama A."/>
            <person name="Aizu T."/>
            <person name="Enomoto A."/>
            <person name="Kondo K."/>
            <person name="Tanaka S."/>
            <person name="Hara Y."/>
            <person name="Koshikawa S."/>
            <person name="Sagara H."/>
            <person name="Miura T."/>
            <person name="Yokobori S."/>
            <person name="Miyagawa K."/>
            <person name="Suzuki Y."/>
            <person name="Kubo T."/>
            <person name="Oyama M."/>
            <person name="Kohara Y."/>
            <person name="Fujiyama A."/>
            <person name="Arakawa K."/>
            <person name="Katayama T."/>
            <person name="Toyoda A."/>
            <person name="Kunieda T."/>
        </authorList>
    </citation>
    <scope>NUCLEOTIDE SEQUENCE [LARGE SCALE GENOMIC DNA]</scope>
    <source>
        <strain evidence="10 11">YOKOZUNA-1</strain>
    </source>
</reference>
<dbReference type="AlphaFoldDB" id="A0A1D1VL05"/>
<dbReference type="InterPro" id="IPR036322">
    <property type="entry name" value="WD40_repeat_dom_sf"/>
</dbReference>
<comment type="caution">
    <text evidence="10">The sequence shown here is derived from an EMBL/GenBank/DDBJ whole genome shotgun (WGS) entry which is preliminary data.</text>
</comment>
<dbReference type="PROSITE" id="PS50294">
    <property type="entry name" value="WD_REPEATS_REGION"/>
    <property type="match status" value="1"/>
</dbReference>
<dbReference type="InterPro" id="IPR019775">
    <property type="entry name" value="WD40_repeat_CS"/>
</dbReference>
<dbReference type="PROSITE" id="PS50082">
    <property type="entry name" value="WD_REPEATS_2"/>
    <property type="match status" value="1"/>
</dbReference>
<comment type="subcellular location">
    <subcellularLocation>
        <location evidence="1">Cytoplasm</location>
        <location evidence="1">Cytoskeleton</location>
    </subcellularLocation>
</comment>
<keyword evidence="5" id="KW-0677">Repeat</keyword>
<keyword evidence="7 8" id="KW-0206">Cytoskeleton</keyword>
<dbReference type="InterPro" id="IPR017383">
    <property type="entry name" value="ARPC1"/>
</dbReference>
<evidence type="ECO:0000256" key="2">
    <source>
        <dbReference type="ARBA" id="ARBA00006260"/>
    </source>
</evidence>
<evidence type="ECO:0000256" key="7">
    <source>
        <dbReference type="ARBA" id="ARBA00023212"/>
    </source>
</evidence>
<name>A0A1D1VL05_RAMVA</name>
<dbReference type="Pfam" id="PF00400">
    <property type="entry name" value="WD40"/>
    <property type="match status" value="3"/>
</dbReference>
<evidence type="ECO:0000256" key="3">
    <source>
        <dbReference type="ARBA" id="ARBA00022490"/>
    </source>
</evidence>
<dbReference type="Gene3D" id="2.130.10.10">
    <property type="entry name" value="YVTN repeat-like/Quinoprotein amine dehydrogenase"/>
    <property type="match status" value="1"/>
</dbReference>
<evidence type="ECO:0000256" key="9">
    <source>
        <dbReference type="PROSITE-ProRule" id="PRU00221"/>
    </source>
</evidence>
<dbReference type="SUPFAM" id="SSF50978">
    <property type="entry name" value="WD40 repeat-like"/>
    <property type="match status" value="1"/>
</dbReference>
<gene>
    <name evidence="10" type="primary">RvY_11609-1</name>
    <name evidence="10" type="synonym">RvY_11609.1</name>
    <name evidence="10" type="ORF">RvY_11609</name>
</gene>
<evidence type="ECO:0000256" key="1">
    <source>
        <dbReference type="ARBA" id="ARBA00004245"/>
    </source>
</evidence>